<dbReference type="Pfam" id="PF00486">
    <property type="entry name" value="Trans_reg_C"/>
    <property type="match status" value="1"/>
</dbReference>
<accession>A0ABZ0GTB3</accession>
<dbReference type="InterPro" id="IPR016032">
    <property type="entry name" value="Sig_transdc_resp-reg_C-effctor"/>
</dbReference>
<evidence type="ECO:0000313" key="5">
    <source>
        <dbReference type="EMBL" id="WOH38616.1"/>
    </source>
</evidence>
<name>A0ABZ0GTB3_9GAMM</name>
<feature type="domain" description="OmpR/PhoB-type" evidence="4">
    <location>
        <begin position="6"/>
        <end position="106"/>
    </location>
</feature>
<evidence type="ECO:0000256" key="2">
    <source>
        <dbReference type="ARBA" id="ARBA00023125"/>
    </source>
</evidence>
<sequence>MIEVPFRKYQVGRWQVDCARMTISSNEKTEQLSAKVFEILKLFIVSKEHIVSKDKAIEVIWLGNEGVGKTGFTNAVWQLRKAFTDLGAEPDEVFATIQKVGYQMLANIEGIEEISSDNEFTSRYSKAVKYGAVAIIIVGLIATSIRFMSPKTQVDKVTQHATHITNYEGIEKQPSISPDGAFMAFQWRPLGKTRQIYIKNLQNPETPLRRLTTEDNIEISPVWSPSGTEIAYQKILENKECTISIYSLISNENRTIVKGCKGASNTNPVAWSKDGKTLVYNKVLDNRVAIFSYDLASNSEKQVSFPKENHQDLSVTFVENDEKLVIIRRYLEASELVIISDYKQQNVSEDSFLQLEARMLSLAWDERNQKLFVTKPHNGLYVVVAIDLKSNQQQLIDETATPGTLAINSKTNELFFTRHYANEQVEELSIDSGKVIRRIASSSRDLYGQYVSNDNSIIFNSNRSGNWEVWQRKQYVSKQLTNNIGAISIPTVSANGSWFAMRVDPKGKEQAYLYISKIDGSDIIIEDKLDMPIQNPSWSVDEQRLYFSGFKDGKWGIFQYHLTTREIEQITHSGEVFVQEGSDGDLYVSRFDQNGIWRFEPTGNTFTQVTKNLRSKDFASFYVKDEHIYFLKRTESQDLLMKVNKDLNVEVVLQFDVLSIRAYQGIAPGADGSVIVTRHGVIDADIFSLPL</sequence>
<organism evidence="5 6">
    <name type="scientific">Thalassotalea fonticola</name>
    <dbReference type="NCBI Taxonomy" id="3065649"/>
    <lineage>
        <taxon>Bacteria</taxon>
        <taxon>Pseudomonadati</taxon>
        <taxon>Pseudomonadota</taxon>
        <taxon>Gammaproteobacteria</taxon>
        <taxon>Alteromonadales</taxon>
        <taxon>Colwelliaceae</taxon>
        <taxon>Thalassotalea</taxon>
    </lineage>
</organism>
<dbReference type="Gene3D" id="1.10.10.10">
    <property type="entry name" value="Winged helix-like DNA-binding domain superfamily/Winged helix DNA-binding domain"/>
    <property type="match status" value="1"/>
</dbReference>
<gene>
    <name evidence="5" type="ORF">RI844_05195</name>
</gene>
<dbReference type="RefSeq" id="WP_348397385.1">
    <property type="nucleotide sequence ID" value="NZ_CP136600.1"/>
</dbReference>
<dbReference type="InterPro" id="IPR036388">
    <property type="entry name" value="WH-like_DNA-bd_sf"/>
</dbReference>
<reference evidence="5 6" key="1">
    <citation type="submission" date="2023-09" db="EMBL/GenBank/DDBJ databases">
        <authorList>
            <person name="Qi X."/>
        </authorList>
    </citation>
    <scope>NUCLEOTIDE SEQUENCE [LARGE SCALE GENOMIC DNA]</scope>
    <source>
        <strain evidence="5 6">S1-1</strain>
    </source>
</reference>
<dbReference type="Pfam" id="PF07676">
    <property type="entry name" value="PD40"/>
    <property type="match status" value="3"/>
</dbReference>
<dbReference type="InterPro" id="IPR011042">
    <property type="entry name" value="6-blade_b-propeller_TolB-like"/>
</dbReference>
<dbReference type="SMART" id="SM00862">
    <property type="entry name" value="Trans_reg_C"/>
    <property type="match status" value="1"/>
</dbReference>
<evidence type="ECO:0000256" key="1">
    <source>
        <dbReference type="ARBA" id="ARBA00009820"/>
    </source>
</evidence>
<dbReference type="PROSITE" id="PS51755">
    <property type="entry name" value="OMPR_PHOB"/>
    <property type="match status" value="1"/>
</dbReference>
<keyword evidence="6" id="KW-1185">Reference proteome</keyword>
<dbReference type="PANTHER" id="PTHR36842">
    <property type="entry name" value="PROTEIN TOLB HOMOLOG"/>
    <property type="match status" value="1"/>
</dbReference>
<evidence type="ECO:0000313" key="6">
    <source>
        <dbReference type="Proteomes" id="UP001301442"/>
    </source>
</evidence>
<proteinExistence type="inferred from homology"/>
<dbReference type="Proteomes" id="UP001301442">
    <property type="component" value="Chromosome"/>
</dbReference>
<dbReference type="Gene3D" id="2.120.10.30">
    <property type="entry name" value="TolB, C-terminal domain"/>
    <property type="match status" value="2"/>
</dbReference>
<dbReference type="EMBL" id="CP136600">
    <property type="protein sequence ID" value="WOH38616.1"/>
    <property type="molecule type" value="Genomic_DNA"/>
</dbReference>
<dbReference type="InterPro" id="IPR001867">
    <property type="entry name" value="OmpR/PhoB-type_DNA-bd"/>
</dbReference>
<feature type="DNA-binding region" description="OmpR/PhoB-type" evidence="3">
    <location>
        <begin position="6"/>
        <end position="106"/>
    </location>
</feature>
<dbReference type="SUPFAM" id="SSF82171">
    <property type="entry name" value="DPP6 N-terminal domain-like"/>
    <property type="match status" value="1"/>
</dbReference>
<dbReference type="SUPFAM" id="SSF46894">
    <property type="entry name" value="C-terminal effector domain of the bipartite response regulators"/>
    <property type="match status" value="1"/>
</dbReference>
<evidence type="ECO:0000259" key="4">
    <source>
        <dbReference type="PROSITE" id="PS51755"/>
    </source>
</evidence>
<keyword evidence="2 3" id="KW-0238">DNA-binding</keyword>
<dbReference type="InterPro" id="IPR011659">
    <property type="entry name" value="WD40"/>
</dbReference>
<comment type="similarity">
    <text evidence="1">Belongs to the TolB family.</text>
</comment>
<evidence type="ECO:0000256" key="3">
    <source>
        <dbReference type="PROSITE-ProRule" id="PRU01091"/>
    </source>
</evidence>
<protein>
    <submittedName>
        <fullName evidence="5">Winged helix-turn-helix domain-containing protein</fullName>
    </submittedName>
</protein>